<dbReference type="SUPFAM" id="SSF46785">
    <property type="entry name" value="Winged helix' DNA-binding domain"/>
    <property type="match status" value="1"/>
</dbReference>
<keyword evidence="6" id="KW-1185">Reference proteome</keyword>
<keyword evidence="3" id="KW-0804">Transcription</keyword>
<dbReference type="CDD" id="cd07377">
    <property type="entry name" value="WHTH_GntR"/>
    <property type="match status" value="1"/>
</dbReference>
<name>A0A1H9KDW8_9LACT</name>
<proteinExistence type="predicted"/>
<dbReference type="Pfam" id="PF00392">
    <property type="entry name" value="GntR"/>
    <property type="match status" value="1"/>
</dbReference>
<dbReference type="SMART" id="SM00345">
    <property type="entry name" value="HTH_GNTR"/>
    <property type="match status" value="1"/>
</dbReference>
<dbReference type="RefSeq" id="WP_089746470.1">
    <property type="nucleotide sequence ID" value="NZ_FOGF01000013.1"/>
</dbReference>
<dbReference type="STRING" id="137733.SAMN05421767_11313"/>
<dbReference type="PROSITE" id="PS50949">
    <property type="entry name" value="HTH_GNTR"/>
    <property type="match status" value="1"/>
</dbReference>
<dbReference type="GO" id="GO:0003700">
    <property type="term" value="F:DNA-binding transcription factor activity"/>
    <property type="evidence" value="ECO:0007669"/>
    <property type="project" value="InterPro"/>
</dbReference>
<evidence type="ECO:0000259" key="4">
    <source>
        <dbReference type="PROSITE" id="PS50949"/>
    </source>
</evidence>
<dbReference type="InterPro" id="IPR036390">
    <property type="entry name" value="WH_DNA-bd_sf"/>
</dbReference>
<evidence type="ECO:0000256" key="1">
    <source>
        <dbReference type="ARBA" id="ARBA00023015"/>
    </source>
</evidence>
<evidence type="ECO:0000256" key="2">
    <source>
        <dbReference type="ARBA" id="ARBA00023125"/>
    </source>
</evidence>
<dbReference type="PANTHER" id="PTHR30146">
    <property type="entry name" value="LACI-RELATED TRANSCRIPTIONAL REPRESSOR"/>
    <property type="match status" value="1"/>
</dbReference>
<keyword evidence="2" id="KW-0238">DNA-binding</keyword>
<sequence length="347" mass="39844">MTEYLYEKIYQIVKDKINRNELTIGDMVPTELELSREFGVSRITSKRALQELEQDGYITRIRGKGSFVKERTTNPFVKRQEIVLVMPFNADHEFGQYARGISDVLDYSPYELAIRISDKFTIEQLEQYQGLIYYPENVKNSLELVYQAQLNQLPVVLLDKDLEMFSYPAVTSDNQGGAYQLTKHLANRGCQKILFVGMESLAEVSSVRDRYFGYLKACSELNLKSYHLESSHERSLDQLIEEIMVEVTDDVSIYCGLVVESDWLAIQIVQQLQALQLSVPDDFAVVGFDDIEASRLIEPHLTTAAQNFYQMGKVAGELILKEMKQEDLKEQHIAIPVELKLRKSSQQ</sequence>
<protein>
    <submittedName>
        <fullName evidence="5">Transcriptional regulator, GntR family</fullName>
    </submittedName>
</protein>
<dbReference type="Gene3D" id="1.10.10.10">
    <property type="entry name" value="Winged helix-like DNA-binding domain superfamily/Winged helix DNA-binding domain"/>
    <property type="match status" value="1"/>
</dbReference>
<evidence type="ECO:0000256" key="3">
    <source>
        <dbReference type="ARBA" id="ARBA00023163"/>
    </source>
</evidence>
<dbReference type="InterPro" id="IPR028082">
    <property type="entry name" value="Peripla_BP_I"/>
</dbReference>
<dbReference type="GO" id="GO:0000976">
    <property type="term" value="F:transcription cis-regulatory region binding"/>
    <property type="evidence" value="ECO:0007669"/>
    <property type="project" value="TreeGrafter"/>
</dbReference>
<dbReference type="Proteomes" id="UP000198556">
    <property type="component" value="Unassembled WGS sequence"/>
</dbReference>
<evidence type="ECO:0000313" key="5">
    <source>
        <dbReference type="EMBL" id="SEQ97268.1"/>
    </source>
</evidence>
<dbReference type="EMBL" id="FOGF01000013">
    <property type="protein sequence ID" value="SEQ97268.1"/>
    <property type="molecule type" value="Genomic_DNA"/>
</dbReference>
<dbReference type="InterPro" id="IPR036388">
    <property type="entry name" value="WH-like_DNA-bd_sf"/>
</dbReference>
<dbReference type="SUPFAM" id="SSF53822">
    <property type="entry name" value="Periplasmic binding protein-like I"/>
    <property type="match status" value="1"/>
</dbReference>
<reference evidence="5 6" key="1">
    <citation type="submission" date="2016-10" db="EMBL/GenBank/DDBJ databases">
        <authorList>
            <person name="de Groot N.N."/>
        </authorList>
    </citation>
    <scope>NUCLEOTIDE SEQUENCE [LARGE SCALE GENOMIC DNA]</scope>
    <source>
        <strain evidence="5 6">DSM 15827</strain>
    </source>
</reference>
<feature type="domain" description="HTH gntR-type" evidence="4">
    <location>
        <begin position="3"/>
        <end position="71"/>
    </location>
</feature>
<accession>A0A1H9KDW8</accession>
<dbReference type="PANTHER" id="PTHR30146:SF109">
    <property type="entry name" value="HTH-TYPE TRANSCRIPTIONAL REGULATOR GALS"/>
    <property type="match status" value="1"/>
</dbReference>
<organism evidence="5 6">
    <name type="scientific">Granulicatella balaenopterae</name>
    <dbReference type="NCBI Taxonomy" id="137733"/>
    <lineage>
        <taxon>Bacteria</taxon>
        <taxon>Bacillati</taxon>
        <taxon>Bacillota</taxon>
        <taxon>Bacilli</taxon>
        <taxon>Lactobacillales</taxon>
        <taxon>Carnobacteriaceae</taxon>
        <taxon>Granulicatella</taxon>
    </lineage>
</organism>
<dbReference type="Pfam" id="PF13377">
    <property type="entry name" value="Peripla_BP_3"/>
    <property type="match status" value="1"/>
</dbReference>
<evidence type="ECO:0000313" key="6">
    <source>
        <dbReference type="Proteomes" id="UP000198556"/>
    </source>
</evidence>
<gene>
    <name evidence="5" type="ORF">SAMN05421767_11313</name>
</gene>
<dbReference type="OrthoDB" id="9813468at2"/>
<dbReference type="InterPro" id="IPR000524">
    <property type="entry name" value="Tscrpt_reg_HTH_GntR"/>
</dbReference>
<dbReference type="PRINTS" id="PR00035">
    <property type="entry name" value="HTHGNTR"/>
</dbReference>
<dbReference type="InterPro" id="IPR046335">
    <property type="entry name" value="LacI/GalR-like_sensor"/>
</dbReference>
<keyword evidence="1" id="KW-0805">Transcription regulation</keyword>
<dbReference type="Gene3D" id="3.40.50.2300">
    <property type="match status" value="2"/>
</dbReference>
<dbReference type="AlphaFoldDB" id="A0A1H9KDW8"/>
<dbReference type="CDD" id="cd06267">
    <property type="entry name" value="PBP1_LacI_sugar_binding-like"/>
    <property type="match status" value="1"/>
</dbReference>